<organism evidence="2 3">
    <name type="scientific">Pyrrhoderma noxium</name>
    <dbReference type="NCBI Taxonomy" id="2282107"/>
    <lineage>
        <taxon>Eukaryota</taxon>
        <taxon>Fungi</taxon>
        <taxon>Dikarya</taxon>
        <taxon>Basidiomycota</taxon>
        <taxon>Agaricomycotina</taxon>
        <taxon>Agaricomycetes</taxon>
        <taxon>Hymenochaetales</taxon>
        <taxon>Hymenochaetaceae</taxon>
        <taxon>Pyrrhoderma</taxon>
    </lineage>
</organism>
<feature type="compositionally biased region" description="Basic and acidic residues" evidence="1">
    <location>
        <begin position="78"/>
        <end position="87"/>
    </location>
</feature>
<feature type="region of interest" description="Disordered" evidence="1">
    <location>
        <begin position="194"/>
        <end position="218"/>
    </location>
</feature>
<protein>
    <submittedName>
        <fullName evidence="2">Uncharacterized protein</fullName>
    </submittedName>
</protein>
<evidence type="ECO:0000256" key="1">
    <source>
        <dbReference type="SAM" id="MobiDB-lite"/>
    </source>
</evidence>
<feature type="compositionally biased region" description="Basic residues" evidence="1">
    <location>
        <begin position="66"/>
        <end position="77"/>
    </location>
</feature>
<dbReference type="InParanoid" id="A0A286UHP0"/>
<feature type="region of interest" description="Disordered" evidence="1">
    <location>
        <begin position="123"/>
        <end position="153"/>
    </location>
</feature>
<feature type="region of interest" description="Disordered" evidence="1">
    <location>
        <begin position="61"/>
        <end position="87"/>
    </location>
</feature>
<sequence>MPRPDRDHLLYKGFNHLEESDPPLPPSLPCVDQIPIKIPITYRDPIPKLYLFTSITTMTPMSSGSHHPHHRHHHHHRSEGASHNDSHAHSLNMADVLQVVHNPKTPEDAKLKTLRRLDGLEGRHAPLVKSRKSREYGYNPNPSASEERYKRSNSDGLAGMIQARECGHIQLERRVTHLDNPPEKHVNFIDEWERSAHNPANQKPILREPSRASTSAAS</sequence>
<dbReference type="Proteomes" id="UP000217199">
    <property type="component" value="Unassembled WGS sequence"/>
</dbReference>
<gene>
    <name evidence="2" type="ORF">PNOK_0581900</name>
</gene>
<proteinExistence type="predicted"/>
<reference evidence="2 3" key="1">
    <citation type="journal article" date="2017" name="Mol. Ecol.">
        <title>Comparative and population genomic landscape of Phellinus noxius: A hypervariable fungus causing root rot in trees.</title>
        <authorList>
            <person name="Chung C.L."/>
            <person name="Lee T.J."/>
            <person name="Akiba M."/>
            <person name="Lee H.H."/>
            <person name="Kuo T.H."/>
            <person name="Liu D."/>
            <person name="Ke H.M."/>
            <person name="Yokoi T."/>
            <person name="Roa M.B."/>
            <person name="Lu M.J."/>
            <person name="Chang Y.Y."/>
            <person name="Ann P.J."/>
            <person name="Tsai J.N."/>
            <person name="Chen C.Y."/>
            <person name="Tzean S.S."/>
            <person name="Ota Y."/>
            <person name="Hattori T."/>
            <person name="Sahashi N."/>
            <person name="Liou R.F."/>
            <person name="Kikuchi T."/>
            <person name="Tsai I.J."/>
        </authorList>
    </citation>
    <scope>NUCLEOTIDE SEQUENCE [LARGE SCALE GENOMIC DNA]</scope>
    <source>
        <strain evidence="2 3">FFPRI411160</strain>
    </source>
</reference>
<dbReference type="OrthoDB" id="10632871at2759"/>
<keyword evidence="3" id="KW-1185">Reference proteome</keyword>
<dbReference type="AlphaFoldDB" id="A0A286UHP0"/>
<name>A0A286UHP0_9AGAM</name>
<accession>A0A286UHP0</accession>
<evidence type="ECO:0000313" key="3">
    <source>
        <dbReference type="Proteomes" id="UP000217199"/>
    </source>
</evidence>
<comment type="caution">
    <text evidence="2">The sequence shown here is derived from an EMBL/GenBank/DDBJ whole genome shotgun (WGS) entry which is preliminary data.</text>
</comment>
<evidence type="ECO:0000313" key="2">
    <source>
        <dbReference type="EMBL" id="PAV18975.1"/>
    </source>
</evidence>
<dbReference type="EMBL" id="NBII01000005">
    <property type="protein sequence ID" value="PAV18975.1"/>
    <property type="molecule type" value="Genomic_DNA"/>
</dbReference>